<feature type="domain" description="J" evidence="7">
    <location>
        <begin position="45"/>
        <end position="109"/>
    </location>
</feature>
<feature type="transmembrane region" description="Helical" evidence="6">
    <location>
        <begin position="199"/>
        <end position="222"/>
    </location>
</feature>
<evidence type="ECO:0000256" key="3">
    <source>
        <dbReference type="ARBA" id="ARBA00022989"/>
    </source>
</evidence>
<name>Q55D57_DICDI</name>
<dbReference type="HOGENOM" id="CLU_999011_0_0_1"/>
<evidence type="ECO:0000313" key="9">
    <source>
        <dbReference type="Proteomes" id="UP000002195"/>
    </source>
</evidence>
<evidence type="ECO:0000256" key="1">
    <source>
        <dbReference type="ARBA" id="ARBA00004141"/>
    </source>
</evidence>
<dbReference type="SMR" id="Q55D57"/>
<dbReference type="InterPro" id="IPR001623">
    <property type="entry name" value="DnaJ_domain"/>
</dbReference>
<evidence type="ECO:0000256" key="2">
    <source>
        <dbReference type="ARBA" id="ARBA00022692"/>
    </source>
</evidence>
<dbReference type="InParanoid" id="Q55D57"/>
<evidence type="ECO:0000256" key="5">
    <source>
        <dbReference type="ARBA" id="ARBA00023186"/>
    </source>
</evidence>
<dbReference type="CDD" id="cd06257">
    <property type="entry name" value="DnaJ"/>
    <property type="match status" value="1"/>
</dbReference>
<dbReference type="dictyBase" id="DDB_G0269782"/>
<dbReference type="STRING" id="44689.Q55D57"/>
<dbReference type="SMART" id="SM00271">
    <property type="entry name" value="DnaJ"/>
    <property type="match status" value="1"/>
</dbReference>
<evidence type="ECO:0000313" key="8">
    <source>
        <dbReference type="EMBL" id="EAL72241.1"/>
    </source>
</evidence>
<evidence type="ECO:0000256" key="4">
    <source>
        <dbReference type="ARBA" id="ARBA00023136"/>
    </source>
</evidence>
<dbReference type="GeneID" id="8617230"/>
<dbReference type="PROSITE" id="PS50076">
    <property type="entry name" value="DNAJ_2"/>
    <property type="match status" value="1"/>
</dbReference>
<organism evidence="8 9">
    <name type="scientific">Dictyostelium discoideum</name>
    <name type="common">Social amoeba</name>
    <dbReference type="NCBI Taxonomy" id="44689"/>
    <lineage>
        <taxon>Eukaryota</taxon>
        <taxon>Amoebozoa</taxon>
        <taxon>Evosea</taxon>
        <taxon>Eumycetozoa</taxon>
        <taxon>Dictyostelia</taxon>
        <taxon>Dictyosteliales</taxon>
        <taxon>Dictyosteliaceae</taxon>
        <taxon>Dictyostelium</taxon>
    </lineage>
</organism>
<dbReference type="KEGG" id="ddi:DDB_G0269782"/>
<protein>
    <recommendedName>
        <fullName evidence="7">J domain-containing protein</fullName>
    </recommendedName>
</protein>
<dbReference type="VEuPathDB" id="AmoebaDB:DDB_G0269782"/>
<dbReference type="PANTHER" id="PTHR44176">
    <property type="entry name" value="DNAJ HOMOLOG SUBFAMILY C MEMBER 25"/>
    <property type="match status" value="1"/>
</dbReference>
<dbReference type="PhylomeDB" id="Q55D57"/>
<dbReference type="AlphaFoldDB" id="Q55D57"/>
<dbReference type="InterPro" id="IPR036869">
    <property type="entry name" value="J_dom_sf"/>
</dbReference>
<keyword evidence="2 6" id="KW-0812">Transmembrane</keyword>
<dbReference type="EMBL" id="AAFI02000005">
    <property type="protein sequence ID" value="EAL72241.1"/>
    <property type="molecule type" value="Genomic_DNA"/>
</dbReference>
<dbReference type="SUPFAM" id="SSF46565">
    <property type="entry name" value="Chaperone J-domain"/>
    <property type="match status" value="1"/>
</dbReference>
<keyword evidence="9" id="KW-1185">Reference proteome</keyword>
<dbReference type="GO" id="GO:0005789">
    <property type="term" value="C:endoplasmic reticulum membrane"/>
    <property type="evidence" value="ECO:0000318"/>
    <property type="project" value="GO_Central"/>
</dbReference>
<evidence type="ECO:0000256" key="6">
    <source>
        <dbReference type="SAM" id="Phobius"/>
    </source>
</evidence>
<dbReference type="FunCoup" id="Q55D57">
    <property type="interactions" value="148"/>
</dbReference>
<proteinExistence type="predicted"/>
<dbReference type="Pfam" id="PF00226">
    <property type="entry name" value="DnaJ"/>
    <property type="match status" value="1"/>
</dbReference>
<gene>
    <name evidence="8" type="ORF">DDB_G0269782</name>
</gene>
<dbReference type="GO" id="GO:0006457">
    <property type="term" value="P:protein folding"/>
    <property type="evidence" value="ECO:0000318"/>
    <property type="project" value="GO_Central"/>
</dbReference>
<dbReference type="PRINTS" id="PR00625">
    <property type="entry name" value="JDOMAIN"/>
</dbReference>
<accession>Q55D57</accession>
<dbReference type="InterPro" id="IPR044632">
    <property type="entry name" value="DNAJC25-like"/>
</dbReference>
<evidence type="ECO:0000259" key="7">
    <source>
        <dbReference type="PROSITE" id="PS50076"/>
    </source>
</evidence>
<dbReference type="eggNOG" id="KOG0722">
    <property type="taxonomic scope" value="Eukaryota"/>
</dbReference>
<dbReference type="PaxDb" id="44689-DDB0190550"/>
<comment type="subcellular location">
    <subcellularLocation>
        <location evidence="1">Membrane</location>
        <topology evidence="1">Multi-pass membrane protein</topology>
    </subcellularLocation>
</comment>
<keyword evidence="3 6" id="KW-1133">Transmembrane helix</keyword>
<keyword evidence="4 6" id="KW-0472">Membrane</keyword>
<dbReference type="RefSeq" id="XP_646274.1">
    <property type="nucleotide sequence ID" value="XM_641182.1"/>
</dbReference>
<comment type="caution">
    <text evidence="8">The sequence shown here is derived from an EMBL/GenBank/DDBJ whole genome shotgun (WGS) entry which is preliminary data.</text>
</comment>
<reference evidence="8 9" key="1">
    <citation type="journal article" date="2005" name="Nature">
        <title>The genome of the social amoeba Dictyostelium discoideum.</title>
        <authorList>
            <consortium name="The Dictyostelium discoideum Sequencing Consortium"/>
            <person name="Eichinger L."/>
            <person name="Pachebat J.A."/>
            <person name="Glockner G."/>
            <person name="Rajandream M.A."/>
            <person name="Sucgang R."/>
            <person name="Berriman M."/>
            <person name="Song J."/>
            <person name="Olsen R."/>
            <person name="Szafranski K."/>
            <person name="Xu Q."/>
            <person name="Tunggal B."/>
            <person name="Kummerfeld S."/>
            <person name="Madera M."/>
            <person name="Konfortov B.A."/>
            <person name="Rivero F."/>
            <person name="Bankier A.T."/>
            <person name="Lehmann R."/>
            <person name="Hamlin N."/>
            <person name="Davies R."/>
            <person name="Gaudet P."/>
            <person name="Fey P."/>
            <person name="Pilcher K."/>
            <person name="Chen G."/>
            <person name="Saunders D."/>
            <person name="Sodergren E."/>
            <person name="Davis P."/>
            <person name="Kerhornou A."/>
            <person name="Nie X."/>
            <person name="Hall N."/>
            <person name="Anjard C."/>
            <person name="Hemphill L."/>
            <person name="Bason N."/>
            <person name="Farbrother P."/>
            <person name="Desany B."/>
            <person name="Just E."/>
            <person name="Morio T."/>
            <person name="Rost R."/>
            <person name="Churcher C."/>
            <person name="Cooper J."/>
            <person name="Haydock S."/>
            <person name="van Driessche N."/>
            <person name="Cronin A."/>
            <person name="Goodhead I."/>
            <person name="Muzny D."/>
            <person name="Mourier T."/>
            <person name="Pain A."/>
            <person name="Lu M."/>
            <person name="Harper D."/>
            <person name="Lindsay R."/>
            <person name="Hauser H."/>
            <person name="James K."/>
            <person name="Quiles M."/>
            <person name="Madan Babu M."/>
            <person name="Saito T."/>
            <person name="Buchrieser C."/>
            <person name="Wardroper A."/>
            <person name="Felder M."/>
            <person name="Thangavelu M."/>
            <person name="Johnson D."/>
            <person name="Knights A."/>
            <person name="Loulseged H."/>
            <person name="Mungall K."/>
            <person name="Oliver K."/>
            <person name="Price C."/>
            <person name="Quail M.A."/>
            <person name="Urushihara H."/>
            <person name="Hernandez J."/>
            <person name="Rabbinowitsch E."/>
            <person name="Steffen D."/>
            <person name="Sanders M."/>
            <person name="Ma J."/>
            <person name="Kohara Y."/>
            <person name="Sharp S."/>
            <person name="Simmonds M."/>
            <person name="Spiegler S."/>
            <person name="Tivey A."/>
            <person name="Sugano S."/>
            <person name="White B."/>
            <person name="Walker D."/>
            <person name="Woodward J."/>
            <person name="Winckler T."/>
            <person name="Tanaka Y."/>
            <person name="Shaulsky G."/>
            <person name="Schleicher M."/>
            <person name="Weinstock G."/>
            <person name="Rosenthal A."/>
            <person name="Cox E.C."/>
            <person name="Chisholm R.L."/>
            <person name="Gibbs R."/>
            <person name="Loomis W.F."/>
            <person name="Platzer M."/>
            <person name="Kay R.R."/>
            <person name="Williams J."/>
            <person name="Dear P.H."/>
            <person name="Noegel A.A."/>
            <person name="Barrell B."/>
            <person name="Kuspa A."/>
        </authorList>
    </citation>
    <scope>NUCLEOTIDE SEQUENCE [LARGE SCALE GENOMIC DNA]</scope>
    <source>
        <strain evidence="8 9">AX4</strain>
    </source>
</reference>
<dbReference type="Gene3D" id="1.10.287.110">
    <property type="entry name" value="DnaJ domain"/>
    <property type="match status" value="1"/>
</dbReference>
<dbReference type="PANTHER" id="PTHR44176:SF1">
    <property type="entry name" value="DNAJ HOMOLOG SUBFAMILY C MEMBER 25"/>
    <property type="match status" value="1"/>
</dbReference>
<feature type="transmembrane region" description="Helical" evidence="6">
    <location>
        <begin position="134"/>
        <end position="152"/>
    </location>
</feature>
<keyword evidence="5" id="KW-0143">Chaperone</keyword>
<dbReference type="Proteomes" id="UP000002195">
    <property type="component" value="Unassembled WGS sequence"/>
</dbReference>
<sequence>MIQVKNKIKIISILITLFILTINQVVECKSSLYYSILNDYEKGIDYYKILNVTKDSTYSEIKKSFRKLSLKHHPDRNVEKSSHSLYILLNQAHSVLTTDETRKEYDELLVNGIPWHENYYGKYAYRYTGISHDLRHVLLGLIIVITIGKFVYQYNKHHSMIKRAKQTDQYKKRLAQLDGDEDEIQLVIQGADKPTISSLFIIQLFFIFPFKILKSIYTFIFINKFKFIQKTDEEKEEEYRLKMGYTKEDWEYHKKKSIERMEKLKQSGKYKKYLRSKNK</sequence>